<dbReference type="GO" id="GO:0048029">
    <property type="term" value="F:monosaccharide binding"/>
    <property type="evidence" value="ECO:0007669"/>
    <property type="project" value="TreeGrafter"/>
</dbReference>
<dbReference type="InterPro" id="IPR018189">
    <property type="entry name" value="Phosphoglucose_isomerase_CS"/>
</dbReference>
<dbReference type="EC" id="5.3.1.9" evidence="7"/>
<dbReference type="EMBL" id="MEUV01000045">
    <property type="protein sequence ID" value="OGC45237.1"/>
    <property type="molecule type" value="Genomic_DNA"/>
</dbReference>
<evidence type="ECO:0000313" key="8">
    <source>
        <dbReference type="EMBL" id="OGC45237.1"/>
    </source>
</evidence>
<dbReference type="Gene3D" id="3.40.50.10490">
    <property type="entry name" value="Glucose-6-phosphate isomerase like protein, domain 1"/>
    <property type="match status" value="2"/>
</dbReference>
<dbReference type="InterPro" id="IPR046348">
    <property type="entry name" value="SIS_dom_sf"/>
</dbReference>
<dbReference type="PRINTS" id="PR00662">
    <property type="entry name" value="G6PISOMERASE"/>
</dbReference>
<dbReference type="GO" id="GO:0097367">
    <property type="term" value="F:carbohydrate derivative binding"/>
    <property type="evidence" value="ECO:0007669"/>
    <property type="project" value="InterPro"/>
</dbReference>
<dbReference type="GO" id="GO:0006096">
    <property type="term" value="P:glycolytic process"/>
    <property type="evidence" value="ECO:0007669"/>
    <property type="project" value="UniProtKB-UniPathway"/>
</dbReference>
<dbReference type="PANTHER" id="PTHR11469:SF1">
    <property type="entry name" value="GLUCOSE-6-PHOSPHATE ISOMERASE"/>
    <property type="match status" value="1"/>
</dbReference>
<gene>
    <name evidence="8" type="ORF">A2V49_01395</name>
</gene>
<dbReference type="GO" id="GO:0005829">
    <property type="term" value="C:cytosol"/>
    <property type="evidence" value="ECO:0007669"/>
    <property type="project" value="TreeGrafter"/>
</dbReference>
<dbReference type="AlphaFoldDB" id="A0A1F4UJW7"/>
<evidence type="ECO:0000256" key="1">
    <source>
        <dbReference type="ARBA" id="ARBA00004926"/>
    </source>
</evidence>
<name>A0A1F4UJW7_UNCKA</name>
<evidence type="ECO:0000256" key="5">
    <source>
        <dbReference type="ARBA" id="ARBA00023235"/>
    </source>
</evidence>
<dbReference type="PROSITE" id="PS51463">
    <property type="entry name" value="P_GLUCOSE_ISOMERASE_3"/>
    <property type="match status" value="1"/>
</dbReference>
<comment type="caution">
    <text evidence="8">The sequence shown here is derived from an EMBL/GenBank/DDBJ whole genome shotgun (WGS) entry which is preliminary data.</text>
</comment>
<evidence type="ECO:0000256" key="3">
    <source>
        <dbReference type="ARBA" id="ARBA00022432"/>
    </source>
</evidence>
<comment type="catalytic activity">
    <reaction evidence="6 7">
        <text>alpha-D-glucose 6-phosphate = beta-D-fructose 6-phosphate</text>
        <dbReference type="Rhea" id="RHEA:11816"/>
        <dbReference type="ChEBI" id="CHEBI:57634"/>
        <dbReference type="ChEBI" id="CHEBI:58225"/>
        <dbReference type="EC" id="5.3.1.9"/>
    </reaction>
</comment>
<dbReference type="UniPathway" id="UPA00109">
    <property type="reaction ID" value="UER00181"/>
</dbReference>
<keyword evidence="3 7" id="KW-0312">Gluconeogenesis</keyword>
<dbReference type="PROSITE" id="PS00765">
    <property type="entry name" value="P_GLUCOSE_ISOMERASE_1"/>
    <property type="match status" value="1"/>
</dbReference>
<keyword evidence="4 7" id="KW-0324">Glycolysis</keyword>
<evidence type="ECO:0000256" key="4">
    <source>
        <dbReference type="ARBA" id="ARBA00023152"/>
    </source>
</evidence>
<keyword evidence="5 7" id="KW-0413">Isomerase</keyword>
<reference evidence="8 9" key="1">
    <citation type="journal article" date="2016" name="Nat. Commun.">
        <title>Thousands of microbial genomes shed light on interconnected biogeochemical processes in an aquifer system.</title>
        <authorList>
            <person name="Anantharaman K."/>
            <person name="Brown C.T."/>
            <person name="Hug L.A."/>
            <person name="Sharon I."/>
            <person name="Castelle C.J."/>
            <person name="Probst A.J."/>
            <person name="Thomas B.C."/>
            <person name="Singh A."/>
            <person name="Wilkins M.J."/>
            <person name="Karaoz U."/>
            <person name="Brodie E.L."/>
            <person name="Williams K.H."/>
            <person name="Hubbard S.S."/>
            <person name="Banfield J.F."/>
        </authorList>
    </citation>
    <scope>NUCLEOTIDE SEQUENCE [LARGE SCALE GENOMIC DNA]</scope>
</reference>
<dbReference type="GO" id="GO:0006094">
    <property type="term" value="P:gluconeogenesis"/>
    <property type="evidence" value="ECO:0007669"/>
    <property type="project" value="UniProtKB-KW"/>
</dbReference>
<dbReference type="Proteomes" id="UP000178615">
    <property type="component" value="Unassembled WGS sequence"/>
</dbReference>
<sequence length="424" mass="48042">MIFRFEETAHVKKEEIESQSTLLQEYNEKLNKVAQLNNYLYDESSLNLPFDEIIVEKVLKLREKYATPKLKYVLDIGIGGSNLGTKAVYDALYGYYDIVEPHRFPKMIFADTNDPEFIYKLYSFLKNQITDPEELVINAISKSGKTTETIANLEIITSGIDYTRDRLVITTSYNSDLWKIAKSLKIDCLPIPNKVGGRFSTFSSVGLFPLCCVGVNIPELLRGAMETRKFGLNRNVFKNPSMVSAIIQFSNYTKGKLINNNFFFESELESLGKWYVQLMGESVGKDGKGITPTVSIGSTDLHSMGQLYLGGIKDKYFTFVSSKTHGKNISIPKNPTIEIMEEVEEKSAAEIMSAILKGVKITFAKNNLPFTEIVLDDITEYSLGEFMQFKMLEMMYLGKLMGVNTFDQPNVESYKEETKKILSQ</sequence>
<protein>
    <recommendedName>
        <fullName evidence="7">Glucose-6-phosphate isomerase</fullName>
        <ecNumber evidence="7">5.3.1.9</ecNumber>
    </recommendedName>
</protein>
<dbReference type="GO" id="GO:0051156">
    <property type="term" value="P:glucose 6-phosphate metabolic process"/>
    <property type="evidence" value="ECO:0007669"/>
    <property type="project" value="TreeGrafter"/>
</dbReference>
<dbReference type="GO" id="GO:0004347">
    <property type="term" value="F:glucose-6-phosphate isomerase activity"/>
    <property type="evidence" value="ECO:0007669"/>
    <property type="project" value="UniProtKB-EC"/>
</dbReference>
<dbReference type="SUPFAM" id="SSF53697">
    <property type="entry name" value="SIS domain"/>
    <property type="match status" value="1"/>
</dbReference>
<evidence type="ECO:0000256" key="6">
    <source>
        <dbReference type="ARBA" id="ARBA00029321"/>
    </source>
</evidence>
<dbReference type="InterPro" id="IPR035476">
    <property type="entry name" value="SIS_PGI_1"/>
</dbReference>
<comment type="pathway">
    <text evidence="1 7">Carbohydrate degradation; glycolysis; D-glyceraldehyde 3-phosphate and glycerone phosphate from D-glucose: step 2/4.</text>
</comment>
<dbReference type="CDD" id="cd05015">
    <property type="entry name" value="SIS_PGI_1"/>
    <property type="match status" value="1"/>
</dbReference>
<dbReference type="PANTHER" id="PTHR11469">
    <property type="entry name" value="GLUCOSE-6-PHOSPHATE ISOMERASE"/>
    <property type="match status" value="1"/>
</dbReference>
<evidence type="ECO:0000313" key="9">
    <source>
        <dbReference type="Proteomes" id="UP000178615"/>
    </source>
</evidence>
<dbReference type="InterPro" id="IPR001672">
    <property type="entry name" value="G6P_Isomerase"/>
</dbReference>
<proteinExistence type="inferred from homology"/>
<comment type="similarity">
    <text evidence="2 7">Belongs to the GPI family.</text>
</comment>
<accession>A0A1F4UJW7</accession>
<evidence type="ECO:0000256" key="7">
    <source>
        <dbReference type="RuleBase" id="RU000612"/>
    </source>
</evidence>
<dbReference type="Pfam" id="PF00342">
    <property type="entry name" value="PGI"/>
    <property type="match status" value="1"/>
</dbReference>
<evidence type="ECO:0000256" key="2">
    <source>
        <dbReference type="ARBA" id="ARBA00006604"/>
    </source>
</evidence>
<organism evidence="8 9">
    <name type="scientific">candidate division WWE3 bacterium RBG_19FT_COMBO_34_6</name>
    <dbReference type="NCBI Taxonomy" id="1802612"/>
    <lineage>
        <taxon>Bacteria</taxon>
        <taxon>Katanobacteria</taxon>
    </lineage>
</organism>